<dbReference type="InterPro" id="IPR016032">
    <property type="entry name" value="Sig_transdc_resp-reg_C-effctor"/>
</dbReference>
<comment type="caution">
    <text evidence="2">The sequence shown here is derived from an EMBL/GenBank/DDBJ whole genome shotgun (WGS) entry which is preliminary data.</text>
</comment>
<dbReference type="InterPro" id="IPR036388">
    <property type="entry name" value="WH-like_DNA-bd_sf"/>
</dbReference>
<organism evidence="2 3">
    <name type="scientific">Dongia sedimenti</name>
    <dbReference type="NCBI Taxonomy" id="3064282"/>
    <lineage>
        <taxon>Bacteria</taxon>
        <taxon>Pseudomonadati</taxon>
        <taxon>Pseudomonadota</taxon>
        <taxon>Alphaproteobacteria</taxon>
        <taxon>Rhodospirillales</taxon>
        <taxon>Dongiaceae</taxon>
        <taxon>Dongia</taxon>
    </lineage>
</organism>
<proteinExistence type="predicted"/>
<keyword evidence="3" id="KW-1185">Reference proteome</keyword>
<gene>
    <name evidence="2" type="ORF">Q8A70_15295</name>
</gene>
<evidence type="ECO:0000259" key="1">
    <source>
        <dbReference type="SMART" id="SM00421"/>
    </source>
</evidence>
<dbReference type="SUPFAM" id="SSF46894">
    <property type="entry name" value="C-terminal effector domain of the bipartite response regulators"/>
    <property type="match status" value="1"/>
</dbReference>
<protein>
    <submittedName>
        <fullName evidence="2">Helix-turn-helix transcriptional regulator</fullName>
    </submittedName>
</protein>
<reference evidence="3" key="1">
    <citation type="submission" date="2023-08" db="EMBL/GenBank/DDBJ databases">
        <title>Rhodospirillaceae gen. nov., a novel taxon isolated from the Yangtze River Yuezi River estuary sludge.</title>
        <authorList>
            <person name="Ruan L."/>
        </authorList>
    </citation>
    <scope>NUCLEOTIDE SEQUENCE [LARGE SCALE GENOMIC DNA]</scope>
    <source>
        <strain evidence="3">R-7</strain>
    </source>
</reference>
<dbReference type="InterPro" id="IPR000792">
    <property type="entry name" value="Tscrpt_reg_LuxR_C"/>
</dbReference>
<dbReference type="Gene3D" id="1.10.10.10">
    <property type="entry name" value="Winged helix-like DNA-binding domain superfamily/Winged helix DNA-binding domain"/>
    <property type="match status" value="1"/>
</dbReference>
<accession>A0ABU0YMY5</accession>
<feature type="domain" description="HTH luxR-type" evidence="1">
    <location>
        <begin position="298"/>
        <end position="355"/>
    </location>
</feature>
<dbReference type="Proteomes" id="UP001230156">
    <property type="component" value="Unassembled WGS sequence"/>
</dbReference>
<dbReference type="EMBL" id="JAUYVI010000004">
    <property type="protein sequence ID" value="MDQ7249051.1"/>
    <property type="molecule type" value="Genomic_DNA"/>
</dbReference>
<sequence length="368" mass="41173">MPVLQELIGTIYDAADQPALWNDVMARLVRETGASSGIFYDHNNETRQASILGAEGFDPHYLRRYEEYYAALDPWHRRGETRPVGELRQTASMLSDAELRRTEFYQDHLRPQGLFYAMGAPVERSRTRMAVFGIQGSYENGVFGPRAESLVRKLVPHFRRAYRMQETLDAVRREGMEFEAALHLLPQPVLVVDRDARLFFANAAGAQLLREGTLLRSVAGRVRAAHRGDVAALDRALHPVPQSGDGNGSLALRRAGDKAPATLRITPLRRRNRAEWSGRIALVVELPPPRGLATWAAAFHLSPAETRLWTALSAGRRLLDIAEESGTSVNTVRVQLRTLFQKTGVHRQADLLRLALEFGRASPENPDT</sequence>
<name>A0ABU0YMY5_9PROT</name>
<evidence type="ECO:0000313" key="3">
    <source>
        <dbReference type="Proteomes" id="UP001230156"/>
    </source>
</evidence>
<evidence type="ECO:0000313" key="2">
    <source>
        <dbReference type="EMBL" id="MDQ7249051.1"/>
    </source>
</evidence>
<dbReference type="RefSeq" id="WP_379956595.1">
    <property type="nucleotide sequence ID" value="NZ_JAUYVI010000004.1"/>
</dbReference>
<dbReference type="SMART" id="SM00421">
    <property type="entry name" value="HTH_LUXR"/>
    <property type="match status" value="1"/>
</dbReference>